<dbReference type="PANTHER" id="PTHR13194">
    <property type="entry name" value="COMPLEX I INTERMEDIATE-ASSOCIATED PROTEIN 30"/>
    <property type="match status" value="1"/>
</dbReference>
<dbReference type="Pfam" id="PF08547">
    <property type="entry name" value="CIA30"/>
    <property type="match status" value="1"/>
</dbReference>
<evidence type="ECO:0000256" key="1">
    <source>
        <dbReference type="ARBA" id="ARBA00007884"/>
    </source>
</evidence>
<comment type="caution">
    <text evidence="3">The sequence shown here is derived from an EMBL/GenBank/DDBJ whole genome shotgun (WGS) entry which is preliminary data.</text>
</comment>
<dbReference type="InterPro" id="IPR039131">
    <property type="entry name" value="NDUFAF1"/>
</dbReference>
<reference evidence="3 4" key="1">
    <citation type="submission" date="2018-02" db="EMBL/GenBank/DDBJ databases">
        <title>Genomic Encyclopedia of Archaeal and Bacterial Type Strains, Phase II (KMG-II): from individual species to whole genera.</title>
        <authorList>
            <person name="Goeker M."/>
        </authorList>
    </citation>
    <scope>NUCLEOTIDE SEQUENCE [LARGE SCALE GENOMIC DNA]</scope>
    <source>
        <strain evidence="3 4">DSM 29526</strain>
    </source>
</reference>
<dbReference type="OrthoDB" id="442188at2"/>
<evidence type="ECO:0000259" key="2">
    <source>
        <dbReference type="Pfam" id="PF08547"/>
    </source>
</evidence>
<keyword evidence="4" id="KW-1185">Reference proteome</keyword>
<dbReference type="EMBL" id="PTJC01000005">
    <property type="protein sequence ID" value="PPK88912.1"/>
    <property type="molecule type" value="Genomic_DNA"/>
</dbReference>
<dbReference type="SUPFAM" id="SSF49785">
    <property type="entry name" value="Galactose-binding domain-like"/>
    <property type="match status" value="1"/>
</dbReference>
<sequence>MPNLLFPLLLLSSFLMQNSNRLYDFTPDSTDEWEVEDDVVMGGQSEGHFTVTDDGHGRFYGHVSLANDGGFSSIERVLEGDADVSGEKAFTVRLKGDGKSYTLRVQSKRDQEFMHEATFPTSGEWQTVTIPFGIMEAKHHGEPVDVPEFDGGPVHKLQFMIGNGKEQDFVVLLDWIGVASR</sequence>
<dbReference type="Proteomes" id="UP000237662">
    <property type="component" value="Unassembled WGS sequence"/>
</dbReference>
<gene>
    <name evidence="3" type="ORF">CLV84_1886</name>
</gene>
<feature type="domain" description="NADH:ubiquinone oxidoreductase intermediate-associated protein 30" evidence="2">
    <location>
        <begin position="26"/>
        <end position="170"/>
    </location>
</feature>
<protein>
    <submittedName>
        <fullName evidence="3">Complex I intermediate-associated protein 30 (CIA30)</fullName>
    </submittedName>
</protein>
<name>A0A2S6IBR8_9BACT</name>
<evidence type="ECO:0000313" key="4">
    <source>
        <dbReference type="Proteomes" id="UP000237662"/>
    </source>
</evidence>
<dbReference type="InterPro" id="IPR013857">
    <property type="entry name" value="NADH-UbQ_OxRdtase-assoc_prot30"/>
</dbReference>
<comment type="similarity">
    <text evidence="1">Belongs to the CIA30 family.</text>
</comment>
<evidence type="ECO:0000313" key="3">
    <source>
        <dbReference type="EMBL" id="PPK88912.1"/>
    </source>
</evidence>
<dbReference type="PANTHER" id="PTHR13194:SF19">
    <property type="entry name" value="NAD(P)-BINDING ROSSMANN-FOLD SUPERFAMILY PROTEIN"/>
    <property type="match status" value="1"/>
</dbReference>
<organism evidence="3 4">
    <name type="scientific">Neolewinella xylanilytica</name>
    <dbReference type="NCBI Taxonomy" id="1514080"/>
    <lineage>
        <taxon>Bacteria</taxon>
        <taxon>Pseudomonadati</taxon>
        <taxon>Bacteroidota</taxon>
        <taxon>Saprospiria</taxon>
        <taxon>Saprospirales</taxon>
        <taxon>Lewinellaceae</taxon>
        <taxon>Neolewinella</taxon>
    </lineage>
</organism>
<dbReference type="InterPro" id="IPR008979">
    <property type="entry name" value="Galactose-bd-like_sf"/>
</dbReference>
<dbReference type="AlphaFoldDB" id="A0A2S6IBR8"/>
<accession>A0A2S6IBR8</accession>
<proteinExistence type="inferred from homology"/>